<gene>
    <name evidence="2" type="ORF">AC578_7765</name>
</gene>
<keyword evidence="3" id="KW-1185">Reference proteome</keyword>
<evidence type="ECO:0000313" key="2">
    <source>
        <dbReference type="EMBL" id="KXS96124.1"/>
    </source>
</evidence>
<sequence>MASQRHLAYVPGYKPEHIRHHAWRTAENSAAYLLPKLQEISSKKPDMQLLDCGAGPGTISASFAKLIPQGTVVATDLSAEIVQRAKDFASASGITNMRFQPASIYELPFDDNTFDVVHAHQVLMHLEDPLAALKEMLRVCKPHGVVASREFTGSESYYPQSDLMEASRNLIKAVGKALGRTENMGVKLVSLAMQAGVPRSNIEASMSSWCYSTPEERDVWGGSMRDRFRSSGMRKTALEQKLGWTEKDMDDMADSWQEWIDAEDGVLGLMNGEVIVTKP</sequence>
<dbReference type="GO" id="GO:0008168">
    <property type="term" value="F:methyltransferase activity"/>
    <property type="evidence" value="ECO:0007669"/>
    <property type="project" value="TreeGrafter"/>
</dbReference>
<dbReference type="PANTHER" id="PTHR43591">
    <property type="entry name" value="METHYLTRANSFERASE"/>
    <property type="match status" value="1"/>
</dbReference>
<dbReference type="Pfam" id="PF13847">
    <property type="entry name" value="Methyltransf_31"/>
    <property type="match status" value="1"/>
</dbReference>
<dbReference type="SUPFAM" id="SSF53335">
    <property type="entry name" value="S-adenosyl-L-methionine-dependent methyltransferases"/>
    <property type="match status" value="1"/>
</dbReference>
<protein>
    <recommendedName>
        <fullName evidence="1">Methyltransferase domain-containing protein</fullName>
    </recommendedName>
</protein>
<dbReference type="InterPro" id="IPR025714">
    <property type="entry name" value="Methyltranfer_dom"/>
</dbReference>
<name>A0A139H123_9PEZI</name>
<evidence type="ECO:0000259" key="1">
    <source>
        <dbReference type="Pfam" id="PF13847"/>
    </source>
</evidence>
<comment type="caution">
    <text evidence="2">The sequence shown here is derived from an EMBL/GenBank/DDBJ whole genome shotgun (WGS) entry which is preliminary data.</text>
</comment>
<feature type="domain" description="Methyltransferase" evidence="1">
    <location>
        <begin position="44"/>
        <end position="154"/>
    </location>
</feature>
<organism evidence="2 3">
    <name type="scientific">Pseudocercospora eumusae</name>
    <dbReference type="NCBI Taxonomy" id="321146"/>
    <lineage>
        <taxon>Eukaryota</taxon>
        <taxon>Fungi</taxon>
        <taxon>Dikarya</taxon>
        <taxon>Ascomycota</taxon>
        <taxon>Pezizomycotina</taxon>
        <taxon>Dothideomycetes</taxon>
        <taxon>Dothideomycetidae</taxon>
        <taxon>Mycosphaerellales</taxon>
        <taxon>Mycosphaerellaceae</taxon>
        <taxon>Pseudocercospora</taxon>
    </lineage>
</organism>
<dbReference type="Proteomes" id="UP000070133">
    <property type="component" value="Unassembled WGS sequence"/>
</dbReference>
<evidence type="ECO:0000313" key="3">
    <source>
        <dbReference type="Proteomes" id="UP000070133"/>
    </source>
</evidence>
<dbReference type="STRING" id="321146.A0A139H123"/>
<dbReference type="AlphaFoldDB" id="A0A139H123"/>
<dbReference type="EMBL" id="LFZN01000186">
    <property type="protein sequence ID" value="KXS96124.1"/>
    <property type="molecule type" value="Genomic_DNA"/>
</dbReference>
<accession>A0A139H123</accession>
<dbReference type="CDD" id="cd02440">
    <property type="entry name" value="AdoMet_MTases"/>
    <property type="match status" value="1"/>
</dbReference>
<dbReference type="InterPro" id="IPR029063">
    <property type="entry name" value="SAM-dependent_MTases_sf"/>
</dbReference>
<reference evidence="2 3" key="1">
    <citation type="submission" date="2015-07" db="EMBL/GenBank/DDBJ databases">
        <title>Comparative genomics of the Sigatoka disease complex on banana suggests a link between parallel evolutionary changes in Pseudocercospora fijiensis and Pseudocercospora eumusae and increased virulence on the banana host.</title>
        <authorList>
            <person name="Chang T.-C."/>
            <person name="Salvucci A."/>
            <person name="Crous P.W."/>
            <person name="Stergiopoulos I."/>
        </authorList>
    </citation>
    <scope>NUCLEOTIDE SEQUENCE [LARGE SCALE GENOMIC DNA]</scope>
    <source>
        <strain evidence="2 3">CBS 114824</strain>
    </source>
</reference>
<dbReference type="OrthoDB" id="10017101at2759"/>
<dbReference type="PANTHER" id="PTHR43591:SF24">
    <property type="entry name" value="2-METHOXY-6-POLYPRENYL-1,4-BENZOQUINOL METHYLASE, MITOCHONDRIAL"/>
    <property type="match status" value="1"/>
</dbReference>
<dbReference type="Gene3D" id="3.40.50.150">
    <property type="entry name" value="Vaccinia Virus protein VP39"/>
    <property type="match status" value="1"/>
</dbReference>
<proteinExistence type="predicted"/>